<dbReference type="InterPro" id="IPR008927">
    <property type="entry name" value="6-PGluconate_DH-like_C_sf"/>
</dbReference>
<sequence length="191" mass="20715">MAPLSKDGNDGYENTEHRISESSARGLLYLGMVRLRRQGRRLLQSSLMSGGPRDAYDNVEDFICHVAAQVDEEMLIAKAAYDLLRTIRGLSNAELAETSDECSGNFGDIFNVKDELPEEEDLVNKILNKMGMKGTGKWKARESPGERAFRDVSPLPVAGGGFFGGGDGNGTDALVGDDKRKVPTGANPLHN</sequence>
<reference evidence="5" key="1">
    <citation type="journal article" date="2023" name="Nat. Commun.">
        <title>Diploid and tetraploid genomes of Acorus and the evolution of monocots.</title>
        <authorList>
            <person name="Ma L."/>
            <person name="Liu K.W."/>
            <person name="Li Z."/>
            <person name="Hsiao Y.Y."/>
            <person name="Qi Y."/>
            <person name="Fu T."/>
            <person name="Tang G.D."/>
            <person name="Zhang D."/>
            <person name="Sun W.H."/>
            <person name="Liu D.K."/>
            <person name="Li Y."/>
            <person name="Chen G.Z."/>
            <person name="Liu X.D."/>
            <person name="Liao X.Y."/>
            <person name="Jiang Y.T."/>
            <person name="Yu X."/>
            <person name="Hao Y."/>
            <person name="Huang J."/>
            <person name="Zhao X.W."/>
            <person name="Ke S."/>
            <person name="Chen Y.Y."/>
            <person name="Wu W.L."/>
            <person name="Hsu J.L."/>
            <person name="Lin Y.F."/>
            <person name="Huang M.D."/>
            <person name="Li C.Y."/>
            <person name="Huang L."/>
            <person name="Wang Z.W."/>
            <person name="Zhao X."/>
            <person name="Zhong W.Y."/>
            <person name="Peng D.H."/>
            <person name="Ahmad S."/>
            <person name="Lan S."/>
            <person name="Zhang J.S."/>
            <person name="Tsai W.C."/>
            <person name="Van de Peer Y."/>
            <person name="Liu Z.J."/>
        </authorList>
    </citation>
    <scope>NUCLEOTIDE SEQUENCE</scope>
    <source>
        <strain evidence="5">SCP</strain>
    </source>
</reference>
<name>A0AAV9ANB7_ACOGR</name>
<evidence type="ECO:0000256" key="2">
    <source>
        <dbReference type="ARBA" id="ARBA00013011"/>
    </source>
</evidence>
<protein>
    <recommendedName>
        <fullName evidence="2">phosphogluconate dehydrogenase (NADP(+)-dependent, decarboxylating)</fullName>
        <ecNumber evidence="2">1.1.1.44</ecNumber>
    </recommendedName>
</protein>
<evidence type="ECO:0000313" key="5">
    <source>
        <dbReference type="EMBL" id="KAK1265799.1"/>
    </source>
</evidence>
<evidence type="ECO:0000313" key="6">
    <source>
        <dbReference type="Proteomes" id="UP001179952"/>
    </source>
</evidence>
<dbReference type="InterPro" id="IPR006183">
    <property type="entry name" value="Pgluconate_DH"/>
</dbReference>
<reference evidence="5" key="2">
    <citation type="submission" date="2023-06" db="EMBL/GenBank/DDBJ databases">
        <authorList>
            <person name="Ma L."/>
            <person name="Liu K.-W."/>
            <person name="Li Z."/>
            <person name="Hsiao Y.-Y."/>
            <person name="Qi Y."/>
            <person name="Fu T."/>
            <person name="Tang G."/>
            <person name="Zhang D."/>
            <person name="Sun W.-H."/>
            <person name="Liu D.-K."/>
            <person name="Li Y."/>
            <person name="Chen G.-Z."/>
            <person name="Liu X.-D."/>
            <person name="Liao X.-Y."/>
            <person name="Jiang Y.-T."/>
            <person name="Yu X."/>
            <person name="Hao Y."/>
            <person name="Huang J."/>
            <person name="Zhao X.-W."/>
            <person name="Ke S."/>
            <person name="Chen Y.-Y."/>
            <person name="Wu W.-L."/>
            <person name="Hsu J.-L."/>
            <person name="Lin Y.-F."/>
            <person name="Huang M.-D."/>
            <person name="Li C.-Y."/>
            <person name="Huang L."/>
            <person name="Wang Z.-W."/>
            <person name="Zhao X."/>
            <person name="Zhong W.-Y."/>
            <person name="Peng D.-H."/>
            <person name="Ahmad S."/>
            <person name="Lan S."/>
            <person name="Zhang J.-S."/>
            <person name="Tsai W.-C."/>
            <person name="Van De Peer Y."/>
            <person name="Liu Z.-J."/>
        </authorList>
    </citation>
    <scope>NUCLEOTIDE SEQUENCE</scope>
    <source>
        <strain evidence="5">SCP</strain>
        <tissue evidence="5">Leaves</tissue>
    </source>
</reference>
<dbReference type="GO" id="GO:0006098">
    <property type="term" value="P:pentose-phosphate shunt"/>
    <property type="evidence" value="ECO:0007669"/>
    <property type="project" value="UniProtKB-KW"/>
</dbReference>
<evidence type="ECO:0000256" key="3">
    <source>
        <dbReference type="ARBA" id="ARBA00023126"/>
    </source>
</evidence>
<dbReference type="AlphaFoldDB" id="A0AAV9ANB7"/>
<dbReference type="EMBL" id="JAUJYN010000007">
    <property type="protein sequence ID" value="KAK1265799.1"/>
    <property type="molecule type" value="Genomic_DNA"/>
</dbReference>
<proteinExistence type="predicted"/>
<evidence type="ECO:0000256" key="1">
    <source>
        <dbReference type="ARBA" id="ARBA00004874"/>
    </source>
</evidence>
<evidence type="ECO:0000256" key="4">
    <source>
        <dbReference type="SAM" id="MobiDB-lite"/>
    </source>
</evidence>
<accession>A0AAV9ANB7</accession>
<keyword evidence="6" id="KW-1185">Reference proteome</keyword>
<organism evidence="5 6">
    <name type="scientific">Acorus gramineus</name>
    <name type="common">Dwarf sweet flag</name>
    <dbReference type="NCBI Taxonomy" id="55184"/>
    <lineage>
        <taxon>Eukaryota</taxon>
        <taxon>Viridiplantae</taxon>
        <taxon>Streptophyta</taxon>
        <taxon>Embryophyta</taxon>
        <taxon>Tracheophyta</taxon>
        <taxon>Spermatophyta</taxon>
        <taxon>Magnoliopsida</taxon>
        <taxon>Liliopsida</taxon>
        <taxon>Acoraceae</taxon>
        <taxon>Acorus</taxon>
    </lineage>
</organism>
<dbReference type="SUPFAM" id="SSF48179">
    <property type="entry name" value="6-phosphogluconate dehydrogenase C-terminal domain-like"/>
    <property type="match status" value="1"/>
</dbReference>
<dbReference type="PANTHER" id="PTHR11811">
    <property type="entry name" value="6-PHOSPHOGLUCONATE DEHYDROGENASE"/>
    <property type="match status" value="1"/>
</dbReference>
<feature type="region of interest" description="Disordered" evidence="4">
    <location>
        <begin position="160"/>
        <end position="191"/>
    </location>
</feature>
<feature type="compositionally biased region" description="Gly residues" evidence="4">
    <location>
        <begin position="160"/>
        <end position="169"/>
    </location>
</feature>
<dbReference type="Proteomes" id="UP001179952">
    <property type="component" value="Unassembled WGS sequence"/>
</dbReference>
<comment type="pathway">
    <text evidence="1">Carbohydrate degradation; pentose phosphate pathway; D-ribulose 5-phosphate from D-glucose 6-phosphate (oxidative stage): step 3/3.</text>
</comment>
<dbReference type="GO" id="GO:0004616">
    <property type="term" value="F:phosphogluconate dehydrogenase (decarboxylating) activity"/>
    <property type="evidence" value="ECO:0007669"/>
    <property type="project" value="UniProtKB-EC"/>
</dbReference>
<keyword evidence="3" id="KW-0570">Pentose shunt</keyword>
<gene>
    <name evidence="5" type="ORF">QJS04_geneDACA000090</name>
</gene>
<comment type="caution">
    <text evidence="5">The sequence shown here is derived from an EMBL/GenBank/DDBJ whole genome shotgun (WGS) entry which is preliminary data.</text>
</comment>
<dbReference type="EC" id="1.1.1.44" evidence="2"/>